<feature type="transmembrane region" description="Helical" evidence="1">
    <location>
        <begin position="30"/>
        <end position="47"/>
    </location>
</feature>
<reference evidence="2" key="1">
    <citation type="submission" date="2020-02" db="EMBL/GenBank/DDBJ databases">
        <authorList>
            <person name="Meier V. D."/>
        </authorList>
    </citation>
    <scope>NUCLEOTIDE SEQUENCE</scope>
    <source>
        <strain evidence="2">AVDCRST_MAG91</strain>
    </source>
</reference>
<gene>
    <name evidence="2" type="ORF">AVDCRST_MAG91-1570</name>
</gene>
<feature type="transmembrane region" description="Helical" evidence="1">
    <location>
        <begin position="59"/>
        <end position="77"/>
    </location>
</feature>
<keyword evidence="1" id="KW-0472">Membrane</keyword>
<keyword evidence="1" id="KW-0812">Transmembrane</keyword>
<keyword evidence="1" id="KW-1133">Transmembrane helix</keyword>
<proteinExistence type="predicted"/>
<feature type="transmembrane region" description="Helical" evidence="1">
    <location>
        <begin position="7"/>
        <end position="24"/>
    </location>
</feature>
<accession>A0A6J4SZW9</accession>
<sequence length="135" mass="14457">MRALNRSAYLVALLISAGEIARFWGSGRFVPMALDEILIAAALVWAARRSPHDGASWHLAAWGAFCGLALVLLVDTADHQIHGPAKPAGSIYLAVLGAMLIVGLWAVGRALQLVRRGDGTHPLRRASASIDQREQ</sequence>
<dbReference type="EMBL" id="CADCVX010000305">
    <property type="protein sequence ID" value="CAA9510014.1"/>
    <property type="molecule type" value="Genomic_DNA"/>
</dbReference>
<name>A0A6J4SZW9_9SPHN</name>
<organism evidence="2">
    <name type="scientific">uncultured Sphingomonadaceae bacterium</name>
    <dbReference type="NCBI Taxonomy" id="169976"/>
    <lineage>
        <taxon>Bacteria</taxon>
        <taxon>Pseudomonadati</taxon>
        <taxon>Pseudomonadota</taxon>
        <taxon>Alphaproteobacteria</taxon>
        <taxon>Sphingomonadales</taxon>
        <taxon>Sphingomonadaceae</taxon>
        <taxon>environmental samples</taxon>
    </lineage>
</organism>
<dbReference type="AlphaFoldDB" id="A0A6J4SZW9"/>
<protein>
    <submittedName>
        <fullName evidence="2">Uncharacterized protein</fullName>
    </submittedName>
</protein>
<evidence type="ECO:0000256" key="1">
    <source>
        <dbReference type="SAM" id="Phobius"/>
    </source>
</evidence>
<feature type="transmembrane region" description="Helical" evidence="1">
    <location>
        <begin position="89"/>
        <end position="107"/>
    </location>
</feature>
<evidence type="ECO:0000313" key="2">
    <source>
        <dbReference type="EMBL" id="CAA9510014.1"/>
    </source>
</evidence>